<proteinExistence type="predicted"/>
<reference evidence="5" key="1">
    <citation type="journal article" date="2019" name="Int. J. Syst. Evol. Microbiol.">
        <title>The Global Catalogue of Microorganisms (GCM) 10K type strain sequencing project: providing services to taxonomists for standard genome sequencing and annotation.</title>
        <authorList>
            <consortium name="The Broad Institute Genomics Platform"/>
            <consortium name="The Broad Institute Genome Sequencing Center for Infectious Disease"/>
            <person name="Wu L."/>
            <person name="Ma J."/>
        </authorList>
    </citation>
    <scope>NUCLEOTIDE SEQUENCE [LARGE SCALE GENOMIC DNA]</scope>
    <source>
        <strain evidence="5">JCM 11650</strain>
    </source>
</reference>
<dbReference type="InterPro" id="IPR036366">
    <property type="entry name" value="PGBDSf"/>
</dbReference>
<feature type="domain" description="Peptidase C51" evidence="3">
    <location>
        <begin position="43"/>
        <end position="124"/>
    </location>
</feature>
<dbReference type="Proteomes" id="UP001597280">
    <property type="component" value="Unassembled WGS sequence"/>
</dbReference>
<dbReference type="SUPFAM" id="SSF47090">
    <property type="entry name" value="PGBD-like"/>
    <property type="match status" value="2"/>
</dbReference>
<evidence type="ECO:0000313" key="4">
    <source>
        <dbReference type="EMBL" id="MFD1836203.1"/>
    </source>
</evidence>
<dbReference type="RefSeq" id="WP_343905536.1">
    <property type="nucleotide sequence ID" value="NZ_BAAAIS010000003.1"/>
</dbReference>
<dbReference type="EMBL" id="JBHUFL010000003">
    <property type="protein sequence ID" value="MFD1836203.1"/>
    <property type="molecule type" value="Genomic_DNA"/>
</dbReference>
<evidence type="ECO:0000256" key="1">
    <source>
        <dbReference type="SAM" id="MobiDB-lite"/>
    </source>
</evidence>
<name>A0ABW4PZD5_9MICO</name>
<feature type="region of interest" description="Disordered" evidence="1">
    <location>
        <begin position="212"/>
        <end position="246"/>
    </location>
</feature>
<dbReference type="InterPro" id="IPR007921">
    <property type="entry name" value="CHAP_dom"/>
</dbReference>
<evidence type="ECO:0000259" key="2">
    <source>
        <dbReference type="Pfam" id="PF01471"/>
    </source>
</evidence>
<sequence length="357" mass="38054">MSSNRDAQIGRVVDVARAEVSKSSAEHPRGSNLTKYGKWYGVNGVAWCAMFVSWVMAQAGLDVGIYGPRTAWVPDYRVWARARGRWSAGKSDVRVGDIVTFRGGKHVELVIRVSGKRFWTVGGNTSWKGRGGSFADGVFVAENERTNDTVDGTLHPFYGVTDSMVRDAQAVVGVKVDGDLGPGTIAAVKAWQKANGLTADGIPGADTWQRMKGAPADTPAAPAKPAATKPAATKPAPAPAAAAKAPAFPLPRRKGAMFFYGPASGGKTSVSGTGLNTAVPADVYRDKNGRWHSRGLAKFQERLIARGWKELERDGADGRYGDTMAKVVKQFQKTVGQPQDGKVGPETWAAAWEAPVK</sequence>
<dbReference type="Pfam" id="PF05257">
    <property type="entry name" value="CHAP"/>
    <property type="match status" value="1"/>
</dbReference>
<dbReference type="Pfam" id="PF01471">
    <property type="entry name" value="PG_binding_1"/>
    <property type="match status" value="2"/>
</dbReference>
<feature type="domain" description="Peptidoglycan binding-like" evidence="2">
    <location>
        <begin position="175"/>
        <end position="211"/>
    </location>
</feature>
<feature type="domain" description="Peptidoglycan binding-like" evidence="2">
    <location>
        <begin position="298"/>
        <end position="350"/>
    </location>
</feature>
<organism evidence="4 5">
    <name type="scientific">Brachybacterium rhamnosum</name>
    <dbReference type="NCBI Taxonomy" id="173361"/>
    <lineage>
        <taxon>Bacteria</taxon>
        <taxon>Bacillati</taxon>
        <taxon>Actinomycetota</taxon>
        <taxon>Actinomycetes</taxon>
        <taxon>Micrococcales</taxon>
        <taxon>Dermabacteraceae</taxon>
        <taxon>Brachybacterium</taxon>
    </lineage>
</organism>
<dbReference type="InterPro" id="IPR002477">
    <property type="entry name" value="Peptidoglycan-bd-like"/>
</dbReference>
<feature type="compositionally biased region" description="Low complexity" evidence="1">
    <location>
        <begin position="214"/>
        <end position="246"/>
    </location>
</feature>
<accession>A0ABW4PZD5</accession>
<dbReference type="Gene3D" id="1.10.101.10">
    <property type="entry name" value="PGBD-like superfamily/PGBD"/>
    <property type="match status" value="2"/>
</dbReference>
<evidence type="ECO:0000259" key="3">
    <source>
        <dbReference type="Pfam" id="PF05257"/>
    </source>
</evidence>
<dbReference type="InterPro" id="IPR036365">
    <property type="entry name" value="PGBD-like_sf"/>
</dbReference>
<evidence type="ECO:0000313" key="5">
    <source>
        <dbReference type="Proteomes" id="UP001597280"/>
    </source>
</evidence>
<gene>
    <name evidence="4" type="ORF">ACFSDA_14125</name>
</gene>
<protein>
    <submittedName>
        <fullName evidence="4">Peptidoglycan-binding protein</fullName>
    </submittedName>
</protein>
<keyword evidence="5" id="KW-1185">Reference proteome</keyword>
<comment type="caution">
    <text evidence="4">The sequence shown here is derived from an EMBL/GenBank/DDBJ whole genome shotgun (WGS) entry which is preliminary data.</text>
</comment>